<dbReference type="RefSeq" id="WP_205186959.1">
    <property type="nucleotide sequence ID" value="NZ_JAFBFC010000003.1"/>
</dbReference>
<organism evidence="1 2">
    <name type="scientific">Priestia iocasae</name>
    <dbReference type="NCBI Taxonomy" id="2291674"/>
    <lineage>
        <taxon>Bacteria</taxon>
        <taxon>Bacillati</taxon>
        <taxon>Bacillota</taxon>
        <taxon>Bacilli</taxon>
        <taxon>Bacillales</taxon>
        <taxon>Bacillaceae</taxon>
        <taxon>Priestia</taxon>
    </lineage>
</organism>
<keyword evidence="2" id="KW-1185">Reference proteome</keyword>
<comment type="caution">
    <text evidence="1">The sequence shown here is derived from an EMBL/GenBank/DDBJ whole genome shotgun (WGS) entry which is preliminary data.</text>
</comment>
<dbReference type="InterPro" id="IPR025553">
    <property type="entry name" value="YppF"/>
</dbReference>
<evidence type="ECO:0000313" key="2">
    <source>
        <dbReference type="Proteomes" id="UP000809829"/>
    </source>
</evidence>
<reference evidence="1 2" key="1">
    <citation type="submission" date="2021-01" db="EMBL/GenBank/DDBJ databases">
        <title>Genomic Encyclopedia of Type Strains, Phase IV (KMG-IV): sequencing the most valuable type-strain genomes for metagenomic binning, comparative biology and taxonomic classification.</title>
        <authorList>
            <person name="Goeker M."/>
        </authorList>
    </citation>
    <scope>NUCLEOTIDE SEQUENCE [LARGE SCALE GENOMIC DNA]</scope>
    <source>
        <strain evidence="1 2">DSM 104297</strain>
    </source>
</reference>
<dbReference type="EMBL" id="JAFBFC010000003">
    <property type="protein sequence ID" value="MBM7703313.1"/>
    <property type="molecule type" value="Genomic_DNA"/>
</dbReference>
<accession>A0ABS2QVL1</accession>
<protein>
    <recommendedName>
        <fullName evidence="3">YppF-like protein</fullName>
    </recommendedName>
</protein>
<gene>
    <name evidence="1" type="ORF">JOC83_002160</name>
</gene>
<evidence type="ECO:0000313" key="1">
    <source>
        <dbReference type="EMBL" id="MBM7703313.1"/>
    </source>
</evidence>
<proteinExistence type="predicted"/>
<sequence>MCVNELRKNFIECKQYEPAHHNELLDFAQQEYLKGTLTIGEYKSIVKELELIGAQKPEFVAAEEQH</sequence>
<dbReference type="Proteomes" id="UP000809829">
    <property type="component" value="Unassembled WGS sequence"/>
</dbReference>
<dbReference type="Pfam" id="PF14178">
    <property type="entry name" value="YppF"/>
    <property type="match status" value="1"/>
</dbReference>
<name>A0ABS2QVL1_9BACI</name>
<evidence type="ECO:0008006" key="3">
    <source>
        <dbReference type="Google" id="ProtNLM"/>
    </source>
</evidence>